<dbReference type="InterPro" id="IPR001715">
    <property type="entry name" value="CH_dom"/>
</dbReference>
<dbReference type="EMBL" id="DS471897">
    <property type="protein sequence ID" value="EDO28191.1"/>
    <property type="molecule type" value="Genomic_DNA"/>
</dbReference>
<feature type="compositionally biased region" description="Basic residues" evidence="3">
    <location>
        <begin position="333"/>
        <end position="342"/>
    </location>
</feature>
<evidence type="ECO:0000256" key="3">
    <source>
        <dbReference type="SAM" id="MobiDB-lite"/>
    </source>
</evidence>
<sequence length="563" mass="63032">DFADAYELLNSKNVNHDRLLAYAREAADFSTKHQLPHLDFALNHQHKEDVAMFDFTSLYAAEYSIKVYERKGYKLLATIVGDSLLEPFWPTGSGCARGFLGCFDAAWAQRSFGLGKQPMDIIVERESTFRLLAQTTPENLNKNFDGYSINPDSRYPNFNKSSARGSALHHLYDRLEGPLDRTDGPDMDMDTSKTSESVDLGDFNKHQTTGFLCLVYSSTRDYNIIPLSDKNLVTCLLLFRNFDSLKPGDTETNCKLAFETAEEQLGIPPQISASEMVTSGNPDPLMIMSYISQYYESFKNETPAAKQDASIDNSQLSYKTKSPLSKLSILSRLSRKKEKRKSGSSGTEPVTAKKSKHAKENEAPRSPTSPTTPKEASTPPAQPNVQLRRQSSDDKAPMSVKAVKASNRISLLAEQVFGENATKTSSRQDGKVQQIVKEESRTQKRHRKTHSAVSFPKDTVDAICEAADRKQLRAKEEPQIKRKLEVEDGPDDQSPKESVEMEVNENPDEKFNRTRPPSSIRAKQGERVVSPKEEKEPVKPERLAGPSLNKRSSTEKYLSKTLA</sequence>
<dbReference type="Proteomes" id="UP000001593">
    <property type="component" value="Unassembled WGS sequence"/>
</dbReference>
<feature type="compositionally biased region" description="Basic and acidic residues" evidence="3">
    <location>
        <begin position="426"/>
        <end position="442"/>
    </location>
</feature>
<keyword evidence="7" id="KW-1185">Reference proteome</keyword>
<name>A7T761_NEMVE</name>
<dbReference type="AlphaFoldDB" id="A7T761"/>
<feature type="compositionally biased region" description="Polar residues" evidence="3">
    <location>
        <begin position="366"/>
        <end position="375"/>
    </location>
</feature>
<proteinExistence type="predicted"/>
<dbReference type="InParanoid" id="A7T761"/>
<feature type="compositionally biased region" description="Basic and acidic residues" evidence="3">
    <location>
        <begin position="469"/>
        <end position="486"/>
    </location>
</feature>
<dbReference type="PANTHER" id="PTHR23167">
    <property type="entry name" value="CALPONIN HOMOLOGY DOMAIN-CONTAINING PROTEIN DDB_G0272472-RELATED"/>
    <property type="match status" value="1"/>
</dbReference>
<dbReference type="HOGENOM" id="CLU_484506_0_0_1"/>
<evidence type="ECO:0000259" key="5">
    <source>
        <dbReference type="Pfam" id="PF25413"/>
    </source>
</evidence>
<evidence type="ECO:0000256" key="2">
    <source>
        <dbReference type="ARBA" id="ARBA00022490"/>
    </source>
</evidence>
<evidence type="ECO:0000313" key="7">
    <source>
        <dbReference type="Proteomes" id="UP000001593"/>
    </source>
</evidence>
<dbReference type="PANTHER" id="PTHR23167:SF54">
    <property type="entry name" value="[F-ACTIN]-MONOOXYGENASE MICAL"/>
    <property type="match status" value="1"/>
</dbReference>
<dbReference type="GO" id="GO:0005737">
    <property type="term" value="C:cytoplasm"/>
    <property type="evidence" value="ECO:0007669"/>
    <property type="project" value="UniProtKB-SubCell"/>
</dbReference>
<feature type="compositionally biased region" description="Basic and acidic residues" evidence="3">
    <location>
        <begin position="523"/>
        <end position="542"/>
    </location>
</feature>
<dbReference type="Gene3D" id="3.50.50.60">
    <property type="entry name" value="FAD/NAD(P)-binding domain"/>
    <property type="match status" value="1"/>
</dbReference>
<organism evidence="6 7">
    <name type="scientific">Nematostella vectensis</name>
    <name type="common">Starlet sea anemone</name>
    <dbReference type="NCBI Taxonomy" id="45351"/>
    <lineage>
        <taxon>Eukaryota</taxon>
        <taxon>Metazoa</taxon>
        <taxon>Cnidaria</taxon>
        <taxon>Anthozoa</taxon>
        <taxon>Hexacorallia</taxon>
        <taxon>Actiniaria</taxon>
        <taxon>Edwardsiidae</taxon>
        <taxon>Nematostella</taxon>
    </lineage>
</organism>
<evidence type="ECO:0000259" key="4">
    <source>
        <dbReference type="Pfam" id="PF00307"/>
    </source>
</evidence>
<dbReference type="PhylomeDB" id="A7T761"/>
<feature type="region of interest" description="Disordered" evidence="3">
    <location>
        <begin position="469"/>
        <end position="563"/>
    </location>
</feature>
<dbReference type="InterPro" id="IPR057494">
    <property type="entry name" value="Rossman_Mical"/>
</dbReference>
<evidence type="ECO:0000256" key="1">
    <source>
        <dbReference type="ARBA" id="ARBA00004496"/>
    </source>
</evidence>
<keyword evidence="2" id="KW-0963">Cytoplasm</keyword>
<comment type="subcellular location">
    <subcellularLocation>
        <location evidence="1">Cytoplasm</location>
    </subcellularLocation>
</comment>
<accession>A7T761</accession>
<dbReference type="InterPro" id="IPR050540">
    <property type="entry name" value="F-actin_Monoox_Mical"/>
</dbReference>
<reference evidence="6 7" key="1">
    <citation type="journal article" date="2007" name="Science">
        <title>Sea anemone genome reveals ancestral eumetazoan gene repertoire and genomic organization.</title>
        <authorList>
            <person name="Putnam N.H."/>
            <person name="Srivastava M."/>
            <person name="Hellsten U."/>
            <person name="Dirks B."/>
            <person name="Chapman J."/>
            <person name="Salamov A."/>
            <person name="Terry A."/>
            <person name="Shapiro H."/>
            <person name="Lindquist E."/>
            <person name="Kapitonov V.V."/>
            <person name="Jurka J."/>
            <person name="Genikhovich G."/>
            <person name="Grigoriev I.V."/>
            <person name="Lucas S.M."/>
            <person name="Steele R.E."/>
            <person name="Finnerty J.R."/>
            <person name="Technau U."/>
            <person name="Martindale M.Q."/>
            <person name="Rokhsar D.S."/>
        </authorList>
    </citation>
    <scope>NUCLEOTIDE SEQUENCE [LARGE SCALE GENOMIC DNA]</scope>
    <source>
        <strain evidence="7">CH2 X CH6</strain>
    </source>
</reference>
<gene>
    <name evidence="6" type="ORF">NEMVEDRAFT_v1g223262</name>
</gene>
<feature type="region of interest" description="Disordered" evidence="3">
    <location>
        <begin position="329"/>
        <end position="455"/>
    </location>
</feature>
<feature type="region of interest" description="Disordered" evidence="3">
    <location>
        <begin position="177"/>
        <end position="196"/>
    </location>
</feature>
<dbReference type="Pfam" id="PF00307">
    <property type="entry name" value="CH"/>
    <property type="match status" value="1"/>
</dbReference>
<evidence type="ECO:0000313" key="6">
    <source>
        <dbReference type="EMBL" id="EDO28191.1"/>
    </source>
</evidence>
<dbReference type="Pfam" id="PF25413">
    <property type="entry name" value="Rossman_Mical"/>
    <property type="match status" value="1"/>
</dbReference>
<dbReference type="InterPro" id="IPR036188">
    <property type="entry name" value="FAD/NAD-bd_sf"/>
</dbReference>
<feature type="compositionally biased region" description="Basic and acidic residues" evidence="3">
    <location>
        <begin position="552"/>
        <end position="563"/>
    </location>
</feature>
<feature type="domain" description="Calponin-homology (CH)" evidence="4">
    <location>
        <begin position="248"/>
        <end position="299"/>
    </location>
</feature>
<feature type="domain" description="[F-actin]-monooxygenase MICAL1-3-like Rossman" evidence="5">
    <location>
        <begin position="1"/>
        <end position="54"/>
    </location>
</feature>
<dbReference type="eggNOG" id="KOG1700">
    <property type="taxonomic scope" value="Eukaryota"/>
</dbReference>
<feature type="non-terminal residue" evidence="6">
    <location>
        <position position="1"/>
    </location>
</feature>
<dbReference type="SUPFAM" id="SSF47576">
    <property type="entry name" value="Calponin-homology domain, CH-domain"/>
    <property type="match status" value="1"/>
</dbReference>
<protein>
    <submittedName>
        <fullName evidence="6">Uncharacterized protein</fullName>
    </submittedName>
</protein>
<dbReference type="InterPro" id="IPR036872">
    <property type="entry name" value="CH_dom_sf"/>
</dbReference>